<keyword evidence="11" id="KW-0294">Fucose metabolism</keyword>
<proteinExistence type="inferred from homology"/>
<keyword evidence="8" id="KW-1133">Transmembrane helix</keyword>
<dbReference type="PANTHER" id="PTHR31741:SF6">
    <property type="entry name" value="PROTEIN EMBRYO SAC DEVELOPMENT ARREST 30"/>
    <property type="match status" value="1"/>
</dbReference>
<evidence type="ECO:0000313" key="15">
    <source>
        <dbReference type="EMBL" id="KAK1319002.1"/>
    </source>
</evidence>
<dbReference type="GO" id="GO:0016020">
    <property type="term" value="C:membrane"/>
    <property type="evidence" value="ECO:0007669"/>
    <property type="project" value="UniProtKB-SubCell"/>
</dbReference>
<feature type="compositionally biased region" description="Acidic residues" evidence="14">
    <location>
        <begin position="471"/>
        <end position="480"/>
    </location>
</feature>
<evidence type="ECO:0000256" key="8">
    <source>
        <dbReference type="ARBA" id="ARBA00022989"/>
    </source>
</evidence>
<evidence type="ECO:0000256" key="2">
    <source>
        <dbReference type="ARBA" id="ARBA00004881"/>
    </source>
</evidence>
<keyword evidence="12" id="KW-0119">Carbohydrate metabolism</keyword>
<comment type="similarity">
    <text evidence="3">Belongs to the glycosyltransferase GT106 family.</text>
</comment>
<keyword evidence="10" id="KW-0325">Glycoprotein</keyword>
<dbReference type="GO" id="GO:0006004">
    <property type="term" value="P:fucose metabolic process"/>
    <property type="evidence" value="ECO:0007669"/>
    <property type="project" value="UniProtKB-KW"/>
</dbReference>
<evidence type="ECO:0000256" key="5">
    <source>
        <dbReference type="ARBA" id="ARBA00022679"/>
    </source>
</evidence>
<dbReference type="GO" id="GO:0005794">
    <property type="term" value="C:Golgi apparatus"/>
    <property type="evidence" value="ECO:0007669"/>
    <property type="project" value="TreeGrafter"/>
</dbReference>
<keyword evidence="6" id="KW-0812">Transmembrane</keyword>
<keyword evidence="16" id="KW-1185">Reference proteome</keyword>
<dbReference type="InterPro" id="IPR019378">
    <property type="entry name" value="GDP-Fuc_O-FucTrfase"/>
</dbReference>
<gene>
    <name evidence="15" type="ORF">QJS10_CPB04g00866</name>
</gene>
<feature type="region of interest" description="Disordered" evidence="14">
    <location>
        <begin position="436"/>
        <end position="480"/>
    </location>
</feature>
<keyword evidence="4" id="KW-0328">Glycosyltransferase</keyword>
<evidence type="ECO:0000256" key="13">
    <source>
        <dbReference type="ARBA" id="ARBA00030350"/>
    </source>
</evidence>
<dbReference type="GO" id="GO:0016757">
    <property type="term" value="F:glycosyltransferase activity"/>
    <property type="evidence" value="ECO:0007669"/>
    <property type="project" value="UniProtKB-KW"/>
</dbReference>
<reference evidence="15" key="1">
    <citation type="journal article" date="2023" name="Nat. Commun.">
        <title>Diploid and tetraploid genomes of Acorus and the evolution of monocots.</title>
        <authorList>
            <person name="Ma L."/>
            <person name="Liu K.W."/>
            <person name="Li Z."/>
            <person name="Hsiao Y.Y."/>
            <person name="Qi Y."/>
            <person name="Fu T."/>
            <person name="Tang G.D."/>
            <person name="Zhang D."/>
            <person name="Sun W.H."/>
            <person name="Liu D.K."/>
            <person name="Li Y."/>
            <person name="Chen G.Z."/>
            <person name="Liu X.D."/>
            <person name="Liao X.Y."/>
            <person name="Jiang Y.T."/>
            <person name="Yu X."/>
            <person name="Hao Y."/>
            <person name="Huang J."/>
            <person name="Zhao X.W."/>
            <person name="Ke S."/>
            <person name="Chen Y.Y."/>
            <person name="Wu W.L."/>
            <person name="Hsu J.L."/>
            <person name="Lin Y.F."/>
            <person name="Huang M.D."/>
            <person name="Li C.Y."/>
            <person name="Huang L."/>
            <person name="Wang Z.W."/>
            <person name="Zhao X."/>
            <person name="Zhong W.Y."/>
            <person name="Peng D.H."/>
            <person name="Ahmad S."/>
            <person name="Lan S."/>
            <person name="Zhang J.S."/>
            <person name="Tsai W.C."/>
            <person name="Van de Peer Y."/>
            <person name="Liu Z.J."/>
        </authorList>
    </citation>
    <scope>NUCLEOTIDE SEQUENCE</scope>
    <source>
        <strain evidence="15">CP</strain>
    </source>
</reference>
<comment type="caution">
    <text evidence="15">The sequence shown here is derived from an EMBL/GenBank/DDBJ whole genome shotgun (WGS) entry which is preliminary data.</text>
</comment>
<evidence type="ECO:0000256" key="3">
    <source>
        <dbReference type="ARBA" id="ARBA00007737"/>
    </source>
</evidence>
<reference evidence="15" key="2">
    <citation type="submission" date="2023-06" db="EMBL/GenBank/DDBJ databases">
        <authorList>
            <person name="Ma L."/>
            <person name="Liu K.-W."/>
            <person name="Li Z."/>
            <person name="Hsiao Y.-Y."/>
            <person name="Qi Y."/>
            <person name="Fu T."/>
            <person name="Tang G."/>
            <person name="Zhang D."/>
            <person name="Sun W.-H."/>
            <person name="Liu D.-K."/>
            <person name="Li Y."/>
            <person name="Chen G.-Z."/>
            <person name="Liu X.-D."/>
            <person name="Liao X.-Y."/>
            <person name="Jiang Y.-T."/>
            <person name="Yu X."/>
            <person name="Hao Y."/>
            <person name="Huang J."/>
            <person name="Zhao X.-W."/>
            <person name="Ke S."/>
            <person name="Chen Y.-Y."/>
            <person name="Wu W.-L."/>
            <person name="Hsu J.-L."/>
            <person name="Lin Y.-F."/>
            <person name="Huang M.-D."/>
            <person name="Li C.-Y."/>
            <person name="Huang L."/>
            <person name="Wang Z.-W."/>
            <person name="Zhao X."/>
            <person name="Zhong W.-Y."/>
            <person name="Peng D.-H."/>
            <person name="Ahmad S."/>
            <person name="Lan S."/>
            <person name="Zhang J.-S."/>
            <person name="Tsai W.-C."/>
            <person name="Van De Peer Y."/>
            <person name="Liu Z.-J."/>
        </authorList>
    </citation>
    <scope>NUCLEOTIDE SEQUENCE</scope>
    <source>
        <strain evidence="15">CP</strain>
        <tissue evidence="15">Leaves</tissue>
    </source>
</reference>
<protein>
    <recommendedName>
        <fullName evidence="13">O-fucosyltransferase family protein</fullName>
    </recommendedName>
</protein>
<sequence>MTNVCDWRLWGPVKSLEALQPHASPRNEYPVPKEQNNGYIYAKIYGGFENIRTSSILPSSMVEYQRLRCRVAFHALNFRTEIQTLGQQIVRRLRAMGQRYLAFHPGLVRDTLAFHGCAELFQDVHTELIQYRRKQLIKRGLIHEPLRVDSLSRKNNGSCPLMPEEVGLLLRAIGHPPNTLIYVAGSEIFGGQRVLIPLRSMYNVVDRTSLCSRKELLNLLGPETFLPSDLPKPPPSKTEAQLIEEWKKAGPRPRPLPPPPARPFYRHEKEGWYGWIAETDKEPDPSPVDMRNQAHRLLWDALDYIVSVEADAFFPGFNNGGSGWPDFSSLVMGQRIYEMPSSVTYRPNRKILAGLLDGIRDNLYHPKRNWTIAVREHLNKTLGFEGLIMQSQASKSVSFLSHPLPECSCRTSQFLNPVKDKDGELLYGGEDKCPNWMPRSNNLKEDTIDEADLPEDDIYPEEQPESVVASEQDDEMDPDD</sequence>
<accession>A0AAV9F0J2</accession>
<comment type="subcellular location">
    <subcellularLocation>
        <location evidence="1">Membrane</location>
        <topology evidence="1">Single-pass type II membrane protein</topology>
    </subcellularLocation>
</comment>
<evidence type="ECO:0000256" key="9">
    <source>
        <dbReference type="ARBA" id="ARBA00023136"/>
    </source>
</evidence>
<keyword evidence="9" id="KW-0472">Membrane</keyword>
<evidence type="ECO:0000256" key="10">
    <source>
        <dbReference type="ARBA" id="ARBA00023180"/>
    </source>
</evidence>
<organism evidence="15 16">
    <name type="scientific">Acorus calamus</name>
    <name type="common">Sweet flag</name>
    <dbReference type="NCBI Taxonomy" id="4465"/>
    <lineage>
        <taxon>Eukaryota</taxon>
        <taxon>Viridiplantae</taxon>
        <taxon>Streptophyta</taxon>
        <taxon>Embryophyta</taxon>
        <taxon>Tracheophyta</taxon>
        <taxon>Spermatophyta</taxon>
        <taxon>Magnoliopsida</taxon>
        <taxon>Liliopsida</taxon>
        <taxon>Acoraceae</taxon>
        <taxon>Acorus</taxon>
    </lineage>
</organism>
<dbReference type="Proteomes" id="UP001180020">
    <property type="component" value="Unassembled WGS sequence"/>
</dbReference>
<evidence type="ECO:0000313" key="16">
    <source>
        <dbReference type="Proteomes" id="UP001180020"/>
    </source>
</evidence>
<feature type="compositionally biased region" description="Acidic residues" evidence="14">
    <location>
        <begin position="447"/>
        <end position="464"/>
    </location>
</feature>
<dbReference type="Pfam" id="PF10250">
    <property type="entry name" value="O-FucT"/>
    <property type="match status" value="1"/>
</dbReference>
<evidence type="ECO:0000256" key="4">
    <source>
        <dbReference type="ARBA" id="ARBA00022676"/>
    </source>
</evidence>
<evidence type="ECO:0000256" key="1">
    <source>
        <dbReference type="ARBA" id="ARBA00004606"/>
    </source>
</evidence>
<dbReference type="AlphaFoldDB" id="A0AAV9F0J2"/>
<dbReference type="EMBL" id="JAUJYO010000004">
    <property type="protein sequence ID" value="KAK1319002.1"/>
    <property type="molecule type" value="Genomic_DNA"/>
</dbReference>
<name>A0AAV9F0J2_ACOCL</name>
<evidence type="ECO:0000256" key="14">
    <source>
        <dbReference type="SAM" id="MobiDB-lite"/>
    </source>
</evidence>
<evidence type="ECO:0000256" key="6">
    <source>
        <dbReference type="ARBA" id="ARBA00022692"/>
    </source>
</evidence>
<evidence type="ECO:0000256" key="12">
    <source>
        <dbReference type="ARBA" id="ARBA00023277"/>
    </source>
</evidence>
<dbReference type="PANTHER" id="PTHR31741">
    <property type="entry name" value="OS02G0726500 PROTEIN-RELATED"/>
    <property type="match status" value="1"/>
</dbReference>
<evidence type="ECO:0000256" key="7">
    <source>
        <dbReference type="ARBA" id="ARBA00022968"/>
    </source>
</evidence>
<comment type="pathway">
    <text evidence="2">Glycan metabolism.</text>
</comment>
<keyword evidence="5" id="KW-0808">Transferase</keyword>
<keyword evidence="7" id="KW-0735">Signal-anchor</keyword>
<evidence type="ECO:0000256" key="11">
    <source>
        <dbReference type="ARBA" id="ARBA00023253"/>
    </source>
</evidence>